<evidence type="ECO:0000313" key="1">
    <source>
        <dbReference type="EMBL" id="CAA9346894.1"/>
    </source>
</evidence>
<organism evidence="1">
    <name type="scientific">uncultured Microvirga sp</name>
    <dbReference type="NCBI Taxonomy" id="412392"/>
    <lineage>
        <taxon>Bacteria</taxon>
        <taxon>Pseudomonadati</taxon>
        <taxon>Pseudomonadota</taxon>
        <taxon>Alphaproteobacteria</taxon>
        <taxon>Hyphomicrobiales</taxon>
        <taxon>Methylobacteriaceae</taxon>
        <taxon>Microvirga</taxon>
        <taxon>environmental samples</taxon>
    </lineage>
</organism>
<gene>
    <name evidence="1" type="ORF">AVDCRST_MAG90-2214</name>
</gene>
<feature type="non-terminal residue" evidence="1">
    <location>
        <position position="32"/>
    </location>
</feature>
<dbReference type="AlphaFoldDB" id="A0A6J4M297"/>
<dbReference type="Gene3D" id="3.40.50.300">
    <property type="entry name" value="P-loop containing nucleotide triphosphate hydrolases"/>
    <property type="match status" value="1"/>
</dbReference>
<protein>
    <submittedName>
        <fullName evidence="1">Uncharacterized protein</fullName>
    </submittedName>
</protein>
<proteinExistence type="predicted"/>
<reference evidence="1" key="1">
    <citation type="submission" date="2020-02" db="EMBL/GenBank/DDBJ databases">
        <authorList>
            <person name="Meier V. D."/>
        </authorList>
    </citation>
    <scope>NUCLEOTIDE SEQUENCE</scope>
    <source>
        <strain evidence="1">AVDCRST_MAG90</strain>
    </source>
</reference>
<name>A0A6J4M297_9HYPH</name>
<dbReference type="EMBL" id="CADCUC010000441">
    <property type="protein sequence ID" value="CAA9346894.1"/>
    <property type="molecule type" value="Genomic_DNA"/>
</dbReference>
<accession>A0A6J4M297</accession>
<dbReference type="InterPro" id="IPR027417">
    <property type="entry name" value="P-loop_NTPase"/>
</dbReference>
<sequence>MNAPSLSSETLHASCVAKDGRAILISGRSGAG</sequence>